<dbReference type="EMBL" id="CASHSV030000206">
    <property type="protein sequence ID" value="CAJ2655554.1"/>
    <property type="molecule type" value="Genomic_DNA"/>
</dbReference>
<keyword evidence="2" id="KW-1185">Reference proteome</keyword>
<dbReference type="Proteomes" id="UP001177021">
    <property type="component" value="Unassembled WGS sequence"/>
</dbReference>
<gene>
    <name evidence="1" type="ORF">MILVUS5_LOCUS22476</name>
</gene>
<organism evidence="1 2">
    <name type="scientific">Trifolium pratense</name>
    <name type="common">Red clover</name>
    <dbReference type="NCBI Taxonomy" id="57577"/>
    <lineage>
        <taxon>Eukaryota</taxon>
        <taxon>Viridiplantae</taxon>
        <taxon>Streptophyta</taxon>
        <taxon>Embryophyta</taxon>
        <taxon>Tracheophyta</taxon>
        <taxon>Spermatophyta</taxon>
        <taxon>Magnoliopsida</taxon>
        <taxon>eudicotyledons</taxon>
        <taxon>Gunneridae</taxon>
        <taxon>Pentapetalae</taxon>
        <taxon>rosids</taxon>
        <taxon>fabids</taxon>
        <taxon>Fabales</taxon>
        <taxon>Fabaceae</taxon>
        <taxon>Papilionoideae</taxon>
        <taxon>50 kb inversion clade</taxon>
        <taxon>NPAAA clade</taxon>
        <taxon>Hologalegina</taxon>
        <taxon>IRL clade</taxon>
        <taxon>Trifolieae</taxon>
        <taxon>Trifolium</taxon>
    </lineage>
</organism>
<protein>
    <submittedName>
        <fullName evidence="1">Uncharacterized protein</fullName>
    </submittedName>
</protein>
<accession>A0ACB0KGT9</accession>
<reference evidence="1" key="1">
    <citation type="submission" date="2023-10" db="EMBL/GenBank/DDBJ databases">
        <authorList>
            <person name="Rodriguez Cubillos JULIANA M."/>
            <person name="De Vega J."/>
        </authorList>
    </citation>
    <scope>NUCLEOTIDE SEQUENCE</scope>
</reference>
<name>A0ACB0KGT9_TRIPR</name>
<proteinExistence type="predicted"/>
<sequence length="488" mass="54457">MTFGIITSKLCDDRSESHFVKILENQTFKILFLFALEKCRCILKVYTIGSANDLQTISFEHSSITKAYGRDSCGLNYLLGVALRLLSITYQENKVGLKMNNIGKTSIPSTISFLNDETVYIGSSYGDSQLIKLKRQTVEILDSHANLGPILDFCMLGLERQGLGEIVTCSGAYKDGSLRVLCYALGINEKVDIDIDCIKRIWSLKSSIDDPFDTFLVLTNAHATLVLTTTDSKDNFVEAEIAGFCSDKESLFCHDAIYNQVVQVTSESVRLVSSTTKELICECRAPRDSSYTVATGNAAQILLSCMYGLVYMEIEDGKLLIKKETRLDSHVSCLGINSIGRNPNHSNLAAIGFWADQDHYPNVAIYSLPDLDKKQKVQVGSAPEATPRSVLFWAFEEEISYLLCGLENGHLVYFWLDAFGSLTDSETVYLGTESPIALRSFSYNNTSHVLAVSLDRTILINRSGEDFLFSYNTFFFFVLVVKECYMKN</sequence>
<comment type="caution">
    <text evidence="1">The sequence shown here is derived from an EMBL/GenBank/DDBJ whole genome shotgun (WGS) entry which is preliminary data.</text>
</comment>
<evidence type="ECO:0000313" key="2">
    <source>
        <dbReference type="Proteomes" id="UP001177021"/>
    </source>
</evidence>
<evidence type="ECO:0000313" key="1">
    <source>
        <dbReference type="EMBL" id="CAJ2655554.1"/>
    </source>
</evidence>